<organism evidence="4 5">
    <name type="scientific">Octopus sinensis</name>
    <name type="common">East Asian common octopus</name>
    <dbReference type="NCBI Taxonomy" id="2607531"/>
    <lineage>
        <taxon>Eukaryota</taxon>
        <taxon>Metazoa</taxon>
        <taxon>Spiralia</taxon>
        <taxon>Lophotrochozoa</taxon>
        <taxon>Mollusca</taxon>
        <taxon>Cephalopoda</taxon>
        <taxon>Coleoidea</taxon>
        <taxon>Octopodiformes</taxon>
        <taxon>Octopoda</taxon>
        <taxon>Incirrata</taxon>
        <taxon>Octopodidae</taxon>
        <taxon>Octopus</taxon>
    </lineage>
</organism>
<sequence>MKATTSITNSNLILLLFCVLCLQIITATRDCPRGQLKHGDKCCRPVLHCPAGSYVKTCERNGNCDECLPCTRGTKNPFITSSFDVKKCYKNDCPTDAFRVSGIKCECALHDGYVGENSHFCQISPLECAKGKELTHEGKCEDCENNHYKYWVGKGYCIRDVDCSMIGLNKTAGNLATPTICLGLEDKCSPKERKPPLPPDVRPQTPTTVRVSSSATTTTTTTTPSVPVATTVRRTATKRLLTKRTEESKPTAFIPPVTEKSESVSMEGRRTSTLRSNRNDFDVFRAQYIYATVIGVLIIIVIILIAYIVRIKHQSRKKQKRHDNNYQSIDQVRKVSPNDTQRPLPKKPSSSNLIDTYMEMGKSGSTLKSSVPYFISSPYDPSTLTRLIQPPGVEIPILPPIYQQTTQSMMGFRHCSPPRQESNASGEELGLGSSSSIRDCSISSETALKVPDATEPNSNRFDAATMTEATRAELAAVDPVRVEPFRRDFEPSYQDAISLHSTSQYSPAFHCIQQPQVTQTGIVLPQFVHYTQPMNKTRNREYV</sequence>
<dbReference type="KEGG" id="osn:115224755"/>
<feature type="chain" id="PRO_5028043652" evidence="3">
    <location>
        <begin position="28"/>
        <end position="543"/>
    </location>
</feature>
<feature type="compositionally biased region" description="Low complexity" evidence="1">
    <location>
        <begin position="205"/>
        <end position="226"/>
    </location>
</feature>
<evidence type="ECO:0000313" key="5">
    <source>
        <dbReference type="RefSeq" id="XP_029651510.1"/>
    </source>
</evidence>
<accession>A0A6P7TNJ3</accession>
<feature type="region of interest" description="Disordered" evidence="1">
    <location>
        <begin position="414"/>
        <end position="438"/>
    </location>
</feature>
<proteinExistence type="predicted"/>
<dbReference type="Proteomes" id="UP000515154">
    <property type="component" value="Linkage group LG26"/>
</dbReference>
<reference evidence="5" key="1">
    <citation type="submission" date="2025-08" db="UniProtKB">
        <authorList>
            <consortium name="RefSeq"/>
        </authorList>
    </citation>
    <scope>IDENTIFICATION</scope>
</reference>
<dbReference type="RefSeq" id="XP_029651510.1">
    <property type="nucleotide sequence ID" value="XM_029795650.2"/>
</dbReference>
<name>A0A6P7TNJ3_9MOLL</name>
<gene>
    <name evidence="5" type="primary">LOC115224755</name>
</gene>
<feature type="compositionally biased region" description="Low complexity" evidence="1">
    <location>
        <begin position="425"/>
        <end position="438"/>
    </location>
</feature>
<keyword evidence="2" id="KW-0472">Membrane</keyword>
<evidence type="ECO:0000256" key="1">
    <source>
        <dbReference type="SAM" id="MobiDB-lite"/>
    </source>
</evidence>
<feature type="transmembrane region" description="Helical" evidence="2">
    <location>
        <begin position="288"/>
        <end position="309"/>
    </location>
</feature>
<keyword evidence="2" id="KW-1133">Transmembrane helix</keyword>
<keyword evidence="4" id="KW-1185">Reference proteome</keyword>
<keyword evidence="2" id="KW-0812">Transmembrane</keyword>
<protein>
    <submittedName>
        <fullName evidence="5">Uncharacterized protein LOC115224755</fullName>
    </submittedName>
</protein>
<dbReference type="AlphaFoldDB" id="A0A6P7TNJ3"/>
<feature type="region of interest" description="Disordered" evidence="1">
    <location>
        <begin position="191"/>
        <end position="226"/>
    </location>
</feature>
<evidence type="ECO:0000313" key="4">
    <source>
        <dbReference type="Proteomes" id="UP000515154"/>
    </source>
</evidence>
<feature type="region of interest" description="Disordered" evidence="1">
    <location>
        <begin position="316"/>
        <end position="353"/>
    </location>
</feature>
<keyword evidence="3" id="KW-0732">Signal</keyword>
<feature type="signal peptide" evidence="3">
    <location>
        <begin position="1"/>
        <end position="27"/>
    </location>
</feature>
<evidence type="ECO:0000256" key="2">
    <source>
        <dbReference type="SAM" id="Phobius"/>
    </source>
</evidence>
<evidence type="ECO:0000256" key="3">
    <source>
        <dbReference type="SAM" id="SignalP"/>
    </source>
</evidence>